<feature type="compositionally biased region" description="Polar residues" evidence="1">
    <location>
        <begin position="30"/>
        <end position="53"/>
    </location>
</feature>
<dbReference type="VEuPathDB" id="FungiDB:NEUTE1DRAFT_119071"/>
<dbReference type="KEGG" id="nte:NEUTE1DRAFT119071"/>
<organism evidence="2 3">
    <name type="scientific">Neurospora tetrasperma (strain FGSC 2508 / ATCC MYA-4615 / P0657)</name>
    <dbReference type="NCBI Taxonomy" id="510951"/>
    <lineage>
        <taxon>Eukaryota</taxon>
        <taxon>Fungi</taxon>
        <taxon>Dikarya</taxon>
        <taxon>Ascomycota</taxon>
        <taxon>Pezizomycotina</taxon>
        <taxon>Sordariomycetes</taxon>
        <taxon>Sordariomycetidae</taxon>
        <taxon>Sordariales</taxon>
        <taxon>Sordariaceae</taxon>
        <taxon>Neurospora</taxon>
    </lineage>
</organism>
<protein>
    <submittedName>
        <fullName evidence="2">Uncharacterized protein</fullName>
    </submittedName>
</protein>
<dbReference type="EMBL" id="GL891382">
    <property type="protein sequence ID" value="EGO53104.1"/>
    <property type="molecule type" value="Genomic_DNA"/>
</dbReference>
<evidence type="ECO:0000256" key="1">
    <source>
        <dbReference type="SAM" id="MobiDB-lite"/>
    </source>
</evidence>
<dbReference type="AlphaFoldDB" id="F8N1C4"/>
<dbReference type="RefSeq" id="XP_009856727.1">
    <property type="nucleotide sequence ID" value="XM_009858425.1"/>
</dbReference>
<dbReference type="HOGENOM" id="CLU_3069268_0_0_1"/>
<dbReference type="Proteomes" id="UP000008065">
    <property type="component" value="Unassembled WGS sequence"/>
</dbReference>
<evidence type="ECO:0000313" key="2">
    <source>
        <dbReference type="EMBL" id="EGO53104.1"/>
    </source>
</evidence>
<reference evidence="3" key="1">
    <citation type="journal article" date="2011" name="Genetics">
        <title>Massive changes in genome architecture accompany the transition to self-fertility in the filamentous fungus Neurospora tetrasperma.</title>
        <authorList>
            <person name="Ellison C.E."/>
            <person name="Stajich J.E."/>
            <person name="Jacobson D.J."/>
            <person name="Natvig D.O."/>
            <person name="Lapidus A."/>
            <person name="Foster B."/>
            <person name="Aerts A."/>
            <person name="Riley R."/>
            <person name="Lindquist E.A."/>
            <person name="Grigoriev I.V."/>
            <person name="Taylor J.W."/>
        </authorList>
    </citation>
    <scope>NUCLEOTIDE SEQUENCE [LARGE SCALE GENOMIC DNA]</scope>
    <source>
        <strain evidence="3">FGSC 2508 / P0657</strain>
    </source>
</reference>
<sequence length="53" mass="5711">MRLRCLKNIPPPREHSERRGGRGGGSGNGKQSYSKTEDSVPSGTSSNIGVWII</sequence>
<name>F8N1C4_NEUT8</name>
<feature type="region of interest" description="Disordered" evidence="1">
    <location>
        <begin position="1"/>
        <end position="53"/>
    </location>
</feature>
<evidence type="ECO:0000313" key="3">
    <source>
        <dbReference type="Proteomes" id="UP000008065"/>
    </source>
</evidence>
<accession>F8N1C4</accession>
<dbReference type="GeneID" id="20823735"/>
<gene>
    <name evidence="2" type="ORF">NEUTE1DRAFT_119071</name>
</gene>
<proteinExistence type="predicted"/>
<keyword evidence="3" id="KW-1185">Reference proteome</keyword>